<evidence type="ECO:0000256" key="1">
    <source>
        <dbReference type="SAM" id="MobiDB-lite"/>
    </source>
</evidence>
<dbReference type="AlphaFoldDB" id="A0A0A8MAR2"/>
<evidence type="ECO:0000313" key="3">
    <source>
        <dbReference type="EMBL" id="ALE09970.1"/>
    </source>
</evidence>
<dbReference type="Proteomes" id="UP000043107">
    <property type="component" value="Unassembled WGS sequence"/>
</dbReference>
<name>A0A0A8MAR2_BIFLI</name>
<organism evidence="3 6">
    <name type="scientific">Bifidobacterium longum subsp. infantis</name>
    <dbReference type="NCBI Taxonomy" id="1682"/>
    <lineage>
        <taxon>Bacteria</taxon>
        <taxon>Bacillati</taxon>
        <taxon>Actinomycetota</taxon>
        <taxon>Actinomycetes</taxon>
        <taxon>Bifidobacteriales</taxon>
        <taxon>Bifidobacteriaceae</taxon>
        <taxon>Bifidobacterium</taxon>
    </lineage>
</organism>
<keyword evidence="2" id="KW-0812">Transmembrane</keyword>
<dbReference type="EMBL" id="CCWP01000031">
    <property type="protein sequence ID" value="CEF02138.1"/>
    <property type="molecule type" value="Genomic_DNA"/>
</dbReference>
<feature type="transmembrane region" description="Helical" evidence="2">
    <location>
        <begin position="88"/>
        <end position="108"/>
    </location>
</feature>
<evidence type="ECO:0000313" key="5">
    <source>
        <dbReference type="Proteomes" id="UP000043107"/>
    </source>
</evidence>
<dbReference type="Proteomes" id="UP000067206">
    <property type="component" value="Chromosome"/>
</dbReference>
<evidence type="ECO:0000313" key="6">
    <source>
        <dbReference type="Proteomes" id="UP000067206"/>
    </source>
</evidence>
<evidence type="ECO:0000256" key="2">
    <source>
        <dbReference type="SAM" id="Phobius"/>
    </source>
</evidence>
<proteinExistence type="predicted"/>
<feature type="compositionally biased region" description="Basic and acidic residues" evidence="1">
    <location>
        <begin position="138"/>
        <end position="154"/>
    </location>
</feature>
<feature type="transmembrane region" description="Helical" evidence="2">
    <location>
        <begin position="12"/>
        <end position="35"/>
    </location>
</feature>
<reference evidence="3 6" key="2">
    <citation type="submission" date="2014-12" db="EMBL/GenBank/DDBJ databases">
        <title>Complete genome sequence of Bifidobacterium longum subsp. infantis BT1.</title>
        <authorList>
            <person name="Kim J.F."/>
            <person name="Kwak M.-J."/>
        </authorList>
    </citation>
    <scope>NUCLEOTIDE SEQUENCE [LARGE SCALE GENOMIC DNA]</scope>
    <source>
        <strain evidence="3 6">BT1</strain>
    </source>
</reference>
<dbReference type="RefSeq" id="WP_014484904.1">
    <property type="nucleotide sequence ID" value="NZ_CBCRZZ010000007.1"/>
</dbReference>
<gene>
    <name evidence="4" type="ORF">BLIC_c01490</name>
    <name evidence="3" type="ORF">RY67_1970</name>
</gene>
<feature type="region of interest" description="Disordered" evidence="1">
    <location>
        <begin position="119"/>
        <end position="154"/>
    </location>
</feature>
<protein>
    <submittedName>
        <fullName evidence="3">Uncharacterized protein</fullName>
    </submittedName>
</protein>
<dbReference type="EMBL" id="CP010411">
    <property type="protein sequence ID" value="ALE09970.1"/>
    <property type="molecule type" value="Genomic_DNA"/>
</dbReference>
<keyword evidence="5" id="KW-1185">Reference proteome</keyword>
<keyword evidence="2" id="KW-1133">Transmembrane helix</keyword>
<feature type="transmembrane region" description="Helical" evidence="2">
    <location>
        <begin position="56"/>
        <end position="76"/>
    </location>
</feature>
<evidence type="ECO:0000313" key="4">
    <source>
        <dbReference type="EMBL" id="CEF02138.1"/>
    </source>
</evidence>
<keyword evidence="2" id="KW-0472">Membrane</keyword>
<reference evidence="4 5" key="1">
    <citation type="submission" date="2014-09" db="EMBL/GenBank/DDBJ databases">
        <authorList>
            <person name="Bertelli C."/>
        </authorList>
    </citation>
    <scope>NUCLEOTIDE SEQUENCE [LARGE SCALE GENOMIC DNA]</scope>
    <source>
        <strain evidence="4 5">BIC1401111250</strain>
    </source>
</reference>
<sequence>MNGIVVGLLPGVLWMVAVIFAVSIITITVSRGHLFTPKRRRPPVDPVDWSMVKTHFMSFAAALIPFPVLTFTADLMDADILAFYDRAQLPGAIIVFALVLLELVAMYLQARNASESAMDGRLGVADRRDDDDAGIVPDRARSGNEGDMDKPGED</sequence>
<accession>A0A0A8MAR2</accession>
<dbReference type="PATRIC" id="fig|1682.24.peg.1916"/>